<evidence type="ECO:0000256" key="1">
    <source>
        <dbReference type="SAM" id="Phobius"/>
    </source>
</evidence>
<comment type="caution">
    <text evidence="2">The sequence shown here is derived from an EMBL/GenBank/DDBJ whole genome shotgun (WGS) entry which is preliminary data.</text>
</comment>
<protein>
    <submittedName>
        <fullName evidence="2">Uncharacterized protein</fullName>
    </submittedName>
</protein>
<proteinExistence type="predicted"/>
<organism evidence="2 3">
    <name type="scientific">Candidatus Staskawiczbacteria bacterium RIFCSPHIGHO2_01_FULL_39_25</name>
    <dbReference type="NCBI Taxonomy" id="1802202"/>
    <lineage>
        <taxon>Bacteria</taxon>
        <taxon>Candidatus Staskawicziibacteriota</taxon>
    </lineage>
</organism>
<feature type="transmembrane region" description="Helical" evidence="1">
    <location>
        <begin position="6"/>
        <end position="29"/>
    </location>
</feature>
<accession>A0A1G2HPX7</accession>
<sequence length="76" mass="8929">MSYFFWGTIFLLGATVIFYLVFLSLVYYWHERKTSFVIVPLLYTFEFFLIGFLVVSLISLVLQYLPDIVTLVRSAS</sequence>
<evidence type="ECO:0000313" key="3">
    <source>
        <dbReference type="Proteomes" id="UP000176855"/>
    </source>
</evidence>
<dbReference type="STRING" id="1802202.A2730_01420"/>
<feature type="transmembrane region" description="Helical" evidence="1">
    <location>
        <begin position="41"/>
        <end position="65"/>
    </location>
</feature>
<keyword evidence="1" id="KW-0812">Transmembrane</keyword>
<dbReference type="Proteomes" id="UP000176855">
    <property type="component" value="Unassembled WGS sequence"/>
</dbReference>
<reference evidence="2 3" key="1">
    <citation type="journal article" date="2016" name="Nat. Commun.">
        <title>Thousands of microbial genomes shed light on interconnected biogeochemical processes in an aquifer system.</title>
        <authorList>
            <person name="Anantharaman K."/>
            <person name="Brown C.T."/>
            <person name="Hug L.A."/>
            <person name="Sharon I."/>
            <person name="Castelle C.J."/>
            <person name="Probst A.J."/>
            <person name="Thomas B.C."/>
            <person name="Singh A."/>
            <person name="Wilkins M.J."/>
            <person name="Karaoz U."/>
            <person name="Brodie E.L."/>
            <person name="Williams K.H."/>
            <person name="Hubbard S.S."/>
            <person name="Banfield J.F."/>
        </authorList>
    </citation>
    <scope>NUCLEOTIDE SEQUENCE [LARGE SCALE GENOMIC DNA]</scope>
</reference>
<gene>
    <name evidence="2" type="ORF">A2730_01420</name>
</gene>
<dbReference type="AlphaFoldDB" id="A0A1G2HPX7"/>
<keyword evidence="1" id="KW-1133">Transmembrane helix</keyword>
<evidence type="ECO:0000313" key="2">
    <source>
        <dbReference type="EMBL" id="OGZ63928.1"/>
    </source>
</evidence>
<keyword evidence="1" id="KW-0472">Membrane</keyword>
<dbReference type="EMBL" id="MHOO01000011">
    <property type="protein sequence ID" value="OGZ63928.1"/>
    <property type="molecule type" value="Genomic_DNA"/>
</dbReference>
<name>A0A1G2HPX7_9BACT</name>